<feature type="region of interest" description="Disordered" evidence="1">
    <location>
        <begin position="248"/>
        <end position="285"/>
    </location>
</feature>
<proteinExistence type="predicted"/>
<comment type="caution">
    <text evidence="2">The sequence shown here is derived from an EMBL/GenBank/DDBJ whole genome shotgun (WGS) entry which is preliminary data.</text>
</comment>
<sequence>MFLTIVLWSKSATKRSGGRFTDLVALLQLVVFSDLVACSYSVARSQAVVLSWLVGPLVVVSALLRGGGAHDLDDTARAWWFVSGGASEAGVDGGLSFSSGADLLGCGDVRVVRGVSASGDALSGYATIGIGESLDALSGAVTLASGSSEEASSGDVSVQSGDAATVAGCVSVSGGSSSSWTGGAVNVESDMSSDVSGLVSVRAGLLVLHLGLMMRRSCLVMRLTAIPARQCSQRSQTGSFGSVYVSGGSSSSSGSGGAVRVSGGSSSSGVGGEVTLSSGDSGSSAVGSRAFVRSGSGGNLATSRETSSTVGADVEFVAGGVDSTDAGTVLLTSGSGAVSACILSGLVNRCHVVGSVVTIHLLITTPITSHRKDAWG</sequence>
<dbReference type="Proteomes" id="UP000697107">
    <property type="component" value="Unassembled WGS sequence"/>
</dbReference>
<gene>
    <name evidence="2" type="ORF">PC118_g14321</name>
</gene>
<evidence type="ECO:0000256" key="1">
    <source>
        <dbReference type="SAM" id="MobiDB-lite"/>
    </source>
</evidence>
<dbReference type="AlphaFoldDB" id="A0A8T1FMM3"/>
<name>A0A8T1FMM3_9STRA</name>
<reference evidence="2" key="1">
    <citation type="submission" date="2018-10" db="EMBL/GenBank/DDBJ databases">
        <title>Effector identification in a new, highly contiguous assembly of the strawberry crown rot pathogen Phytophthora cactorum.</title>
        <authorList>
            <person name="Armitage A.D."/>
            <person name="Nellist C.F."/>
            <person name="Bates H."/>
            <person name="Vickerstaff R.J."/>
            <person name="Harrison R.J."/>
        </authorList>
    </citation>
    <scope>NUCLEOTIDE SEQUENCE</scope>
    <source>
        <strain evidence="2">P415</strain>
    </source>
</reference>
<evidence type="ECO:0000313" key="2">
    <source>
        <dbReference type="EMBL" id="KAG2974809.1"/>
    </source>
</evidence>
<accession>A0A8T1FMM3</accession>
<dbReference type="EMBL" id="RCML01000517">
    <property type="protein sequence ID" value="KAG2974809.1"/>
    <property type="molecule type" value="Genomic_DNA"/>
</dbReference>
<dbReference type="VEuPathDB" id="FungiDB:PC110_g17063"/>
<organism evidence="2 3">
    <name type="scientific">Phytophthora cactorum</name>
    <dbReference type="NCBI Taxonomy" id="29920"/>
    <lineage>
        <taxon>Eukaryota</taxon>
        <taxon>Sar</taxon>
        <taxon>Stramenopiles</taxon>
        <taxon>Oomycota</taxon>
        <taxon>Peronosporomycetes</taxon>
        <taxon>Peronosporales</taxon>
        <taxon>Peronosporaceae</taxon>
        <taxon>Phytophthora</taxon>
    </lineage>
</organism>
<evidence type="ECO:0000313" key="3">
    <source>
        <dbReference type="Proteomes" id="UP000697107"/>
    </source>
</evidence>
<protein>
    <submittedName>
        <fullName evidence="2">Uncharacterized protein</fullName>
    </submittedName>
</protein>